<dbReference type="InterPro" id="IPR027417">
    <property type="entry name" value="P-loop_NTPase"/>
</dbReference>
<dbReference type="RefSeq" id="WP_289166818.1">
    <property type="nucleotide sequence ID" value="NZ_JASZZN010000027.1"/>
</dbReference>
<dbReference type="EMBL" id="JASZZN010000027">
    <property type="protein sequence ID" value="MDM4018842.1"/>
    <property type="molecule type" value="Genomic_DNA"/>
</dbReference>
<evidence type="ECO:0000313" key="2">
    <source>
        <dbReference type="Proteomes" id="UP001239462"/>
    </source>
</evidence>
<dbReference type="GO" id="GO:0016740">
    <property type="term" value="F:transferase activity"/>
    <property type="evidence" value="ECO:0007669"/>
    <property type="project" value="UniProtKB-KW"/>
</dbReference>
<name>A0ABT7PQS1_9BACT</name>
<dbReference type="EC" id="2.8.2.-" evidence="1"/>
<accession>A0ABT7PQS1</accession>
<dbReference type="SUPFAM" id="SSF52540">
    <property type="entry name" value="P-loop containing nucleoside triphosphate hydrolases"/>
    <property type="match status" value="1"/>
</dbReference>
<protein>
    <submittedName>
        <fullName evidence="1">Sulfotransferase</fullName>
        <ecNumber evidence="1">2.8.2.-</ecNumber>
    </submittedName>
</protein>
<comment type="caution">
    <text evidence="1">The sequence shown here is derived from an EMBL/GenBank/DDBJ whole genome shotgun (WGS) entry which is preliminary data.</text>
</comment>
<dbReference type="Gene3D" id="3.40.50.300">
    <property type="entry name" value="P-loop containing nucleotide triphosphate hydrolases"/>
    <property type="match status" value="1"/>
</dbReference>
<keyword evidence="1" id="KW-0808">Transferase</keyword>
<organism evidence="1 2">
    <name type="scientific">Roseiconus lacunae</name>
    <dbReference type="NCBI Taxonomy" id="2605694"/>
    <lineage>
        <taxon>Bacteria</taxon>
        <taxon>Pseudomonadati</taxon>
        <taxon>Planctomycetota</taxon>
        <taxon>Planctomycetia</taxon>
        <taxon>Pirellulales</taxon>
        <taxon>Pirellulaceae</taxon>
        <taxon>Roseiconus</taxon>
    </lineage>
</organism>
<evidence type="ECO:0000313" key="1">
    <source>
        <dbReference type="EMBL" id="MDM4018842.1"/>
    </source>
</evidence>
<dbReference type="Proteomes" id="UP001239462">
    <property type="component" value="Unassembled WGS sequence"/>
</dbReference>
<sequence length="255" mass="28640">MIETPNLVFVFGAVGSGNTFMYSCLTASPSTYGVNEDAMGATLERLIQSQTETGRCPHAVEAFISFLDALRADRNTLVLKTPSNLRRLTLLRKHLPDARFVYMIREPHAAIVSGLKRHDANVMGVADHWETDARSYLQHCGGDMVAIAYEDLVRSPDEVFETLDRQTMPIDDEVKVYAHRMNRPERAGANRWKEKVDAVTASEIEREVRERSLSPLYGEIVGATATEGAAAESVRDNAGTRLKKNLFRIYYRFAR</sequence>
<keyword evidence="2" id="KW-1185">Reference proteome</keyword>
<dbReference type="Pfam" id="PF13469">
    <property type="entry name" value="Sulfotransfer_3"/>
    <property type="match status" value="1"/>
</dbReference>
<reference evidence="1 2" key="1">
    <citation type="submission" date="2023-06" db="EMBL/GenBank/DDBJ databases">
        <title>Roseiconus lacunae JC819 isolated from Gulf of Mannar region, Tamil Nadu.</title>
        <authorList>
            <person name="Pk S."/>
            <person name="Ch S."/>
            <person name="Ch V.R."/>
        </authorList>
    </citation>
    <scope>NUCLEOTIDE SEQUENCE [LARGE SCALE GENOMIC DNA]</scope>
    <source>
        <strain evidence="1 2">JC819</strain>
    </source>
</reference>
<gene>
    <name evidence="1" type="ORF">QTN89_25535</name>
</gene>
<proteinExistence type="predicted"/>